<dbReference type="Pfam" id="PF00172">
    <property type="entry name" value="Zn_clus"/>
    <property type="match status" value="1"/>
</dbReference>
<dbReference type="CDD" id="cd00067">
    <property type="entry name" value="GAL4"/>
    <property type="match status" value="1"/>
</dbReference>
<reference evidence="6 7" key="1">
    <citation type="submission" date="2016-12" db="EMBL/GenBank/DDBJ databases">
        <title>The genomes of Aspergillus section Nigri reveals drivers in fungal speciation.</title>
        <authorList>
            <consortium name="DOE Joint Genome Institute"/>
            <person name="Vesth T.C."/>
            <person name="Nybo J."/>
            <person name="Theobald S."/>
            <person name="Brandl J."/>
            <person name="Frisvad J.C."/>
            <person name="Nielsen K.F."/>
            <person name="Lyhne E.K."/>
            <person name="Kogle M.E."/>
            <person name="Kuo A."/>
            <person name="Riley R."/>
            <person name="Clum A."/>
            <person name="Nolan M."/>
            <person name="Lipzen A."/>
            <person name="Salamov A."/>
            <person name="Henrissat B."/>
            <person name="Wiebenga A."/>
            <person name="De Vries R.P."/>
            <person name="Grigoriev I.V."/>
            <person name="Mortensen U.H."/>
            <person name="Andersen M.R."/>
            <person name="Baker S.E."/>
        </authorList>
    </citation>
    <scope>NUCLEOTIDE SEQUENCE [LARGE SCALE GENOMIC DNA]</scope>
    <source>
        <strain evidence="6 7">CBS 115572</strain>
    </source>
</reference>
<dbReference type="STRING" id="1450535.A0A317VNX4"/>
<dbReference type="InterPro" id="IPR053175">
    <property type="entry name" value="DHMBA_Reg_Transcription_Factor"/>
</dbReference>
<dbReference type="GO" id="GO:0008270">
    <property type="term" value="F:zinc ion binding"/>
    <property type="evidence" value="ECO:0007669"/>
    <property type="project" value="InterPro"/>
</dbReference>
<dbReference type="InterPro" id="IPR021858">
    <property type="entry name" value="Fun_TF"/>
</dbReference>
<dbReference type="Gene3D" id="4.10.240.10">
    <property type="entry name" value="Zn(2)-C6 fungal-type DNA-binding domain"/>
    <property type="match status" value="1"/>
</dbReference>
<dbReference type="PROSITE" id="PS50048">
    <property type="entry name" value="ZN2_CY6_FUNGAL_2"/>
    <property type="match status" value="1"/>
</dbReference>
<keyword evidence="1" id="KW-0805">Transcription regulation</keyword>
<evidence type="ECO:0000259" key="5">
    <source>
        <dbReference type="PROSITE" id="PS50048"/>
    </source>
</evidence>
<feature type="domain" description="Zn(2)-C6 fungal-type" evidence="5">
    <location>
        <begin position="10"/>
        <end position="38"/>
    </location>
</feature>
<keyword evidence="4" id="KW-0539">Nucleus</keyword>
<proteinExistence type="predicted"/>
<dbReference type="Pfam" id="PF11951">
    <property type="entry name" value="Fungal_trans_2"/>
    <property type="match status" value="1"/>
</dbReference>
<dbReference type="GO" id="GO:0003677">
    <property type="term" value="F:DNA binding"/>
    <property type="evidence" value="ECO:0007669"/>
    <property type="project" value="UniProtKB-KW"/>
</dbReference>
<dbReference type="AlphaFoldDB" id="A0A317VNX4"/>
<dbReference type="EMBL" id="MSFK01000028">
    <property type="protein sequence ID" value="PWY76036.1"/>
    <property type="molecule type" value="Genomic_DNA"/>
</dbReference>
<dbReference type="GO" id="GO:0000981">
    <property type="term" value="F:DNA-binding transcription factor activity, RNA polymerase II-specific"/>
    <property type="evidence" value="ECO:0007669"/>
    <property type="project" value="InterPro"/>
</dbReference>
<keyword evidence="2" id="KW-0238">DNA-binding</keyword>
<dbReference type="RefSeq" id="XP_025464033.1">
    <property type="nucleotide sequence ID" value="XM_025608501.1"/>
</dbReference>
<dbReference type="SUPFAM" id="SSF57701">
    <property type="entry name" value="Zn2/Cys6 DNA-binding domain"/>
    <property type="match status" value="1"/>
</dbReference>
<dbReference type="PANTHER" id="PTHR38791">
    <property type="entry name" value="ZN(II)2CYS6 TRANSCRIPTION FACTOR (EUROFUNG)-RELATED-RELATED"/>
    <property type="match status" value="1"/>
</dbReference>
<comment type="caution">
    <text evidence="6">The sequence shown here is derived from an EMBL/GenBank/DDBJ whole genome shotgun (WGS) entry which is preliminary data.</text>
</comment>
<organism evidence="6 7">
    <name type="scientific">Aspergillus sclerotioniger CBS 115572</name>
    <dbReference type="NCBI Taxonomy" id="1450535"/>
    <lineage>
        <taxon>Eukaryota</taxon>
        <taxon>Fungi</taxon>
        <taxon>Dikarya</taxon>
        <taxon>Ascomycota</taxon>
        <taxon>Pezizomycotina</taxon>
        <taxon>Eurotiomycetes</taxon>
        <taxon>Eurotiomycetidae</taxon>
        <taxon>Eurotiales</taxon>
        <taxon>Aspergillaceae</taxon>
        <taxon>Aspergillus</taxon>
        <taxon>Aspergillus subgen. Circumdati</taxon>
    </lineage>
</organism>
<evidence type="ECO:0000256" key="2">
    <source>
        <dbReference type="ARBA" id="ARBA00023125"/>
    </source>
</evidence>
<gene>
    <name evidence="6" type="ORF">BO94DRAFT_473979</name>
</gene>
<dbReference type="InterPro" id="IPR001138">
    <property type="entry name" value="Zn2Cys6_DnaBD"/>
</dbReference>
<dbReference type="OrthoDB" id="5429770at2759"/>
<keyword evidence="3" id="KW-0804">Transcription</keyword>
<keyword evidence="7" id="KW-1185">Reference proteome</keyword>
<dbReference type="GeneID" id="37110644"/>
<dbReference type="InterPro" id="IPR036864">
    <property type="entry name" value="Zn2-C6_fun-type_DNA-bd_sf"/>
</dbReference>
<dbReference type="PROSITE" id="PS00463">
    <property type="entry name" value="ZN2_CY6_FUNGAL_1"/>
    <property type="match status" value="1"/>
</dbReference>
<accession>A0A317VNX4</accession>
<dbReference type="SMART" id="SM00066">
    <property type="entry name" value="GAL4"/>
    <property type="match status" value="1"/>
</dbReference>
<evidence type="ECO:0000256" key="3">
    <source>
        <dbReference type="ARBA" id="ARBA00023163"/>
    </source>
</evidence>
<name>A0A317VNX4_9EURO</name>
<evidence type="ECO:0000256" key="4">
    <source>
        <dbReference type="ARBA" id="ARBA00023242"/>
    </source>
</evidence>
<dbReference type="Proteomes" id="UP000246702">
    <property type="component" value="Unassembled WGS sequence"/>
</dbReference>
<evidence type="ECO:0000313" key="7">
    <source>
        <dbReference type="Proteomes" id="UP000246702"/>
    </source>
</evidence>
<dbReference type="GO" id="GO:0009893">
    <property type="term" value="P:positive regulation of metabolic process"/>
    <property type="evidence" value="ECO:0007669"/>
    <property type="project" value="UniProtKB-ARBA"/>
</dbReference>
<evidence type="ECO:0000256" key="1">
    <source>
        <dbReference type="ARBA" id="ARBA00023015"/>
    </source>
</evidence>
<evidence type="ECO:0000313" key="6">
    <source>
        <dbReference type="EMBL" id="PWY76036.1"/>
    </source>
</evidence>
<protein>
    <recommendedName>
        <fullName evidence="5">Zn(2)-C6 fungal-type domain-containing protein</fullName>
    </recommendedName>
</protein>
<dbReference type="PANTHER" id="PTHR38791:SF5">
    <property type="entry name" value="TRANSCRIPTION FACTOR DBAG-RELATED"/>
    <property type="match status" value="1"/>
</dbReference>
<sequence length="507" mass="56475">MVYCGKPSTACDRCRPRRLKCDRSTPSCSQCMRARVPCPGYRDTLDLNFRDQSDDVIRKAKQQSHRRSVVTAKSNQQVVRSAPLLSFGLRPPPDELAKGYFFTNFGGCHMPYLLMKSKHSLECSINAGLTAVGLAALSNLHMSPRLMLAARRHYATALSQTNHALGDASSFRKDETLAGVALLSTFELVTCGDGSFIDRWAKHMDGAAKLIECRGTRQLKSAEGLHLFTVLRSQIVISRVYEGRYTSSILTHLTEEAQKYRSPNFQVLDQLGLAIIRVCNFCAAVRDGTITQPGEIIRSALGHNADLVSILLSVPDSWTYSTAELPEFKQERTMHAVWGDKFHLYRNLTVSTAWNNYRSARLILHELIISTVEACSSNIIDEQTREILLNQSQKTSRQIVQDICASVPYHFGTTAGETTPTMSGGITIVWPLLVTANSRFASPELREWVMSCLDRIGHYLGINQALASARLLRDGMETRSWVSSEYDRSSRAPSLWCVLNGGKSSWG</sequence>